<dbReference type="Gene3D" id="3.30.160.380">
    <property type="entry name" value="Dicer dimerisation domain"/>
    <property type="match status" value="1"/>
</dbReference>
<accession>A0A9W8K163</accession>
<protein>
    <recommendedName>
        <fullName evidence="14">P-loop containing nucleoside triphosphate hydrolase protein</fullName>
    </recommendedName>
</protein>
<keyword evidence="6" id="KW-0694">RNA-binding</keyword>
<comment type="similarity">
    <text evidence="6">Belongs to the helicase family. Dicer subfamily.</text>
</comment>
<dbReference type="InterPro" id="IPR014001">
    <property type="entry name" value="Helicase_ATP-bd"/>
</dbReference>
<proteinExistence type="inferred from homology"/>
<evidence type="ECO:0000256" key="1">
    <source>
        <dbReference type="ARBA" id="ARBA00022737"/>
    </source>
</evidence>
<evidence type="ECO:0000259" key="10">
    <source>
        <dbReference type="PROSITE" id="PS51194"/>
    </source>
</evidence>
<evidence type="ECO:0000256" key="5">
    <source>
        <dbReference type="ARBA" id="ARBA00022840"/>
    </source>
</evidence>
<dbReference type="InterPro" id="IPR000999">
    <property type="entry name" value="RNase_III_dom"/>
</dbReference>
<dbReference type="GO" id="GO:0031047">
    <property type="term" value="P:regulatory ncRNA-mediated gene silencing"/>
    <property type="evidence" value="ECO:0007669"/>
    <property type="project" value="UniProtKB-ARBA"/>
</dbReference>
<dbReference type="InterPro" id="IPR036389">
    <property type="entry name" value="RNase_III_sf"/>
</dbReference>
<dbReference type="GO" id="GO:0003723">
    <property type="term" value="F:RNA binding"/>
    <property type="evidence" value="ECO:0007669"/>
    <property type="project" value="UniProtKB-UniRule"/>
</dbReference>
<feature type="region of interest" description="Disordered" evidence="7">
    <location>
        <begin position="1250"/>
        <end position="1298"/>
    </location>
</feature>
<dbReference type="PROSITE" id="PS51194">
    <property type="entry name" value="HELICASE_CTER"/>
    <property type="match status" value="1"/>
</dbReference>
<dbReference type="GO" id="GO:0004525">
    <property type="term" value="F:ribonuclease III activity"/>
    <property type="evidence" value="ECO:0007669"/>
    <property type="project" value="InterPro"/>
</dbReference>
<evidence type="ECO:0000259" key="9">
    <source>
        <dbReference type="PROSITE" id="PS51192"/>
    </source>
</evidence>
<feature type="compositionally biased region" description="Basic and acidic residues" evidence="7">
    <location>
        <begin position="1273"/>
        <end position="1284"/>
    </location>
</feature>
<sequence length="1298" mass="147386">MASDPKADSLQAVLDQIPRRYQEEIFAKAQKTALDTGAGKTLIALLLIKWTVAQEASREKIIVFLVPKVTLVKQQADYINKHTPDSVKIKQLSGAMSLRLTDRKGWRKCFESSHLFVMTPKILHNLITHSLWNINQISLMIFDECHHTRKQDPYNQIMREYFHVPQSERPKIFGMTASAIWDVKNPQVSLTLLESNLDSKVIAVLKYYPFPPESPASPNPTIYQCLQVIDTSVWDDLDIPFNNIDIRYQVTLGNIGFYGASMFLYLEIQHFIESKLAEYKRLQLFRPHDAESMEVDVGPSSIPVKPLPDEIFLIKEILQGFEGYFPPSMTSPIVPIPLTMDMCTPKVNVLMDILLENYTPTFQAIIFVEQRQVASALSRIIQVLPELQGKIRSAFLVGTGVNSEGMARQTNQAHGDPVKLFKSKEINILIATSVAEEGLDFDGCDLVIRFDPLHHMIAYVQSRGRARNFNSTFVVMCQEDDRELEAKYRALQEKEPEVTHMYQTRHIGIESDDEDGDDDGDGVIDLADRERFVVKSTGAKLTYDNSISLLNYLCSLIPRDAFTPVHKPRYTGDFQSTLELPRALPLELKDLVYTGPFKRSKKEARRAVAFMAVKRLHDLNVFDDYLLPVANDSSDEDVNEFMVGHGLSAKLRKVPPIMQADVKDPWCMDEKLWLHPVAIDDEVLAGLVTGTDLPQEKTVVGSGTVRVLPGKRLLFDQESEHEQRKTMNNFTKLGIIFSITRSPFTAPLSLYLVPITPARLPDFAAMQLLLAKPGGSSDWSKISEEYHDNLLVTPQYRFGSIRVLRRIRHDLSPLSQPLPETLEAKAGCSTYHEYWVKKWSRKTRSIDLRNDGPLLETVTLPHHDMGAYSLNPPADDTPPVHEVKEHCRMLPQNSTLWLAFSLQMRRAYEVLPALCQRITTVYRANCARHELKLPFVPTNLLIEVFTIPSTQLGFNNQRLETLGDAVLQVCTTVQLLNAFPSRHEGQLTYMRQKVVSNRFLMQRALDVGLEQYVNSELASVHKWRYVLSGGEKKGDDEDDKDDGLQEKQEEEEERTKRTVTREFPRRSLQDCMEAILAASFLTGGVEHALLMGTALGLEFGGPLPWNMRYRIDTPPSPISPLFETLEGNLGYKFKHGYLLLEALTHPSFAVPSEGPSYQRLEFLGDAILDLVVIKYLYDKLPNATSHQLTFPRTRAIGAQTLANLAVRRLGLHKMLLINSVELTRAIDRYVPVLERTSDVPQVPAFFFPHEAEVREPNGGNHPSARLRPTRRTKQTEKENGEKIRRNSKPRVRSQTTSR</sequence>
<evidence type="ECO:0000256" key="2">
    <source>
        <dbReference type="ARBA" id="ARBA00022741"/>
    </source>
</evidence>
<dbReference type="InterPro" id="IPR038248">
    <property type="entry name" value="Dicer_dimer_sf"/>
</dbReference>
<reference evidence="12" key="1">
    <citation type="submission" date="2022-07" db="EMBL/GenBank/DDBJ databases">
        <title>Genome Sequence of Agrocybe chaxingu.</title>
        <authorList>
            <person name="Buettner E."/>
        </authorList>
    </citation>
    <scope>NUCLEOTIDE SEQUENCE</scope>
    <source>
        <strain evidence="12">MP-N11</strain>
    </source>
</reference>
<feature type="domain" description="RNase III" evidence="8">
    <location>
        <begin position="911"/>
        <end position="1084"/>
    </location>
</feature>
<feature type="domain" description="Dicer dsRNA-binding fold" evidence="11">
    <location>
        <begin position="536"/>
        <end position="636"/>
    </location>
</feature>
<dbReference type="SMART" id="SM00487">
    <property type="entry name" value="DEXDc"/>
    <property type="match status" value="1"/>
</dbReference>
<keyword evidence="5" id="KW-0067">ATP-binding</keyword>
<feature type="domain" description="RNase III" evidence="8">
    <location>
        <begin position="1122"/>
        <end position="1207"/>
    </location>
</feature>
<keyword evidence="1" id="KW-0677">Repeat</keyword>
<evidence type="ECO:0000259" key="11">
    <source>
        <dbReference type="PROSITE" id="PS51327"/>
    </source>
</evidence>
<dbReference type="PROSITE" id="PS50142">
    <property type="entry name" value="RNASE_3_2"/>
    <property type="match status" value="2"/>
</dbReference>
<dbReference type="GO" id="GO:0005524">
    <property type="term" value="F:ATP binding"/>
    <property type="evidence" value="ECO:0007669"/>
    <property type="project" value="UniProtKB-KW"/>
</dbReference>
<dbReference type="EMBL" id="JANKHO010000518">
    <property type="protein sequence ID" value="KAJ3508953.1"/>
    <property type="molecule type" value="Genomic_DNA"/>
</dbReference>
<dbReference type="Pfam" id="PF00636">
    <property type="entry name" value="Ribonuclease_3"/>
    <property type="match status" value="2"/>
</dbReference>
<keyword evidence="2" id="KW-0547">Nucleotide-binding</keyword>
<dbReference type="Gene3D" id="3.40.50.300">
    <property type="entry name" value="P-loop containing nucleotide triphosphate hydrolases"/>
    <property type="match status" value="2"/>
</dbReference>
<keyword evidence="13" id="KW-1185">Reference proteome</keyword>
<dbReference type="SMART" id="SM00535">
    <property type="entry name" value="RIBOc"/>
    <property type="match status" value="2"/>
</dbReference>
<dbReference type="InterPro" id="IPR005034">
    <property type="entry name" value="Dicer_dimerisation"/>
</dbReference>
<dbReference type="SUPFAM" id="SSF52540">
    <property type="entry name" value="P-loop containing nucleoside triphosphate hydrolases"/>
    <property type="match status" value="1"/>
</dbReference>
<evidence type="ECO:0000259" key="8">
    <source>
        <dbReference type="PROSITE" id="PS50142"/>
    </source>
</evidence>
<dbReference type="PROSITE" id="PS00517">
    <property type="entry name" value="RNASE_3_1"/>
    <property type="match status" value="1"/>
</dbReference>
<name>A0A9W8K163_9AGAR</name>
<dbReference type="SUPFAM" id="SSF69065">
    <property type="entry name" value="RNase III domain-like"/>
    <property type="match status" value="2"/>
</dbReference>
<dbReference type="Pfam" id="PF00270">
    <property type="entry name" value="DEAD"/>
    <property type="match status" value="1"/>
</dbReference>
<feature type="domain" description="Helicase ATP-binding" evidence="9">
    <location>
        <begin position="33"/>
        <end position="197"/>
    </location>
</feature>
<dbReference type="OrthoDB" id="416741at2759"/>
<keyword evidence="3" id="KW-0378">Hydrolase</keyword>
<dbReference type="CDD" id="cd00593">
    <property type="entry name" value="RIBOc"/>
    <property type="match status" value="2"/>
</dbReference>
<dbReference type="Pfam" id="PF03368">
    <property type="entry name" value="Dicer_dimer"/>
    <property type="match status" value="1"/>
</dbReference>
<evidence type="ECO:0000256" key="4">
    <source>
        <dbReference type="ARBA" id="ARBA00022806"/>
    </source>
</evidence>
<organism evidence="12 13">
    <name type="scientific">Agrocybe chaxingu</name>
    <dbReference type="NCBI Taxonomy" id="84603"/>
    <lineage>
        <taxon>Eukaryota</taxon>
        <taxon>Fungi</taxon>
        <taxon>Dikarya</taxon>
        <taxon>Basidiomycota</taxon>
        <taxon>Agaricomycotina</taxon>
        <taxon>Agaricomycetes</taxon>
        <taxon>Agaricomycetidae</taxon>
        <taxon>Agaricales</taxon>
        <taxon>Agaricineae</taxon>
        <taxon>Strophariaceae</taxon>
        <taxon>Agrocybe</taxon>
    </lineage>
</organism>
<dbReference type="PROSITE" id="PS51327">
    <property type="entry name" value="DICER_DSRBF"/>
    <property type="match status" value="1"/>
</dbReference>
<dbReference type="PANTHER" id="PTHR14950:SF37">
    <property type="entry name" value="ENDORIBONUCLEASE DICER"/>
    <property type="match status" value="1"/>
</dbReference>
<dbReference type="PANTHER" id="PTHR14950">
    <property type="entry name" value="DICER-RELATED"/>
    <property type="match status" value="1"/>
</dbReference>
<evidence type="ECO:0000256" key="3">
    <source>
        <dbReference type="ARBA" id="ARBA00022801"/>
    </source>
</evidence>
<dbReference type="PROSITE" id="PS51192">
    <property type="entry name" value="HELICASE_ATP_BIND_1"/>
    <property type="match status" value="1"/>
</dbReference>
<dbReference type="Gene3D" id="1.10.1520.10">
    <property type="entry name" value="Ribonuclease III domain"/>
    <property type="match status" value="2"/>
</dbReference>
<keyword evidence="4" id="KW-0347">Helicase</keyword>
<evidence type="ECO:0000256" key="7">
    <source>
        <dbReference type="SAM" id="MobiDB-lite"/>
    </source>
</evidence>
<dbReference type="InterPro" id="IPR011545">
    <property type="entry name" value="DEAD/DEAH_box_helicase_dom"/>
</dbReference>
<feature type="domain" description="Helicase C-terminal" evidence="10">
    <location>
        <begin position="350"/>
        <end position="507"/>
    </location>
</feature>
<evidence type="ECO:0000256" key="6">
    <source>
        <dbReference type="PROSITE-ProRule" id="PRU00657"/>
    </source>
</evidence>
<feature type="region of interest" description="Disordered" evidence="7">
    <location>
        <begin position="1031"/>
        <end position="1061"/>
    </location>
</feature>
<evidence type="ECO:0000313" key="12">
    <source>
        <dbReference type="EMBL" id="KAJ3508953.1"/>
    </source>
</evidence>
<dbReference type="InterPro" id="IPR027417">
    <property type="entry name" value="P-loop_NTPase"/>
</dbReference>
<dbReference type="Pfam" id="PF00271">
    <property type="entry name" value="Helicase_C"/>
    <property type="match status" value="1"/>
</dbReference>
<dbReference type="Proteomes" id="UP001148786">
    <property type="component" value="Unassembled WGS sequence"/>
</dbReference>
<evidence type="ECO:0008006" key="14">
    <source>
        <dbReference type="Google" id="ProtNLM"/>
    </source>
</evidence>
<dbReference type="SMART" id="SM00490">
    <property type="entry name" value="HELICc"/>
    <property type="match status" value="1"/>
</dbReference>
<dbReference type="InterPro" id="IPR001650">
    <property type="entry name" value="Helicase_C-like"/>
</dbReference>
<evidence type="ECO:0000313" key="13">
    <source>
        <dbReference type="Proteomes" id="UP001148786"/>
    </source>
</evidence>
<feature type="compositionally biased region" description="Basic and acidic residues" evidence="7">
    <location>
        <begin position="1042"/>
        <end position="1061"/>
    </location>
</feature>
<gene>
    <name evidence="12" type="ORF">NLJ89_g5473</name>
</gene>
<dbReference type="GO" id="GO:0004386">
    <property type="term" value="F:helicase activity"/>
    <property type="evidence" value="ECO:0007669"/>
    <property type="project" value="UniProtKB-KW"/>
</dbReference>
<comment type="caution">
    <text evidence="12">The sequence shown here is derived from an EMBL/GenBank/DDBJ whole genome shotgun (WGS) entry which is preliminary data.</text>
</comment>
<dbReference type="GO" id="GO:0006396">
    <property type="term" value="P:RNA processing"/>
    <property type="evidence" value="ECO:0007669"/>
    <property type="project" value="InterPro"/>
</dbReference>